<gene>
    <name evidence="7" type="ORF">ASPVEDRAFT_114484</name>
</gene>
<reference evidence="8" key="1">
    <citation type="journal article" date="2017" name="Genome Biol.">
        <title>Comparative genomics reveals high biological diversity and specific adaptations in the industrially and medically important fungal genus Aspergillus.</title>
        <authorList>
            <person name="de Vries R.P."/>
            <person name="Riley R."/>
            <person name="Wiebenga A."/>
            <person name="Aguilar-Osorio G."/>
            <person name="Amillis S."/>
            <person name="Uchima C.A."/>
            <person name="Anderluh G."/>
            <person name="Asadollahi M."/>
            <person name="Askin M."/>
            <person name="Barry K."/>
            <person name="Battaglia E."/>
            <person name="Bayram O."/>
            <person name="Benocci T."/>
            <person name="Braus-Stromeyer S.A."/>
            <person name="Caldana C."/>
            <person name="Canovas D."/>
            <person name="Cerqueira G.C."/>
            <person name="Chen F."/>
            <person name="Chen W."/>
            <person name="Choi C."/>
            <person name="Clum A."/>
            <person name="Dos Santos R.A."/>
            <person name="Damasio A.R."/>
            <person name="Diallinas G."/>
            <person name="Emri T."/>
            <person name="Fekete E."/>
            <person name="Flipphi M."/>
            <person name="Freyberg S."/>
            <person name="Gallo A."/>
            <person name="Gournas C."/>
            <person name="Habgood R."/>
            <person name="Hainaut M."/>
            <person name="Harispe M.L."/>
            <person name="Henrissat B."/>
            <person name="Hilden K.S."/>
            <person name="Hope R."/>
            <person name="Hossain A."/>
            <person name="Karabika E."/>
            <person name="Karaffa L."/>
            <person name="Karanyi Z."/>
            <person name="Krasevec N."/>
            <person name="Kuo A."/>
            <person name="Kusch H."/>
            <person name="LaButti K."/>
            <person name="Lagendijk E.L."/>
            <person name="Lapidus A."/>
            <person name="Levasseur A."/>
            <person name="Lindquist E."/>
            <person name="Lipzen A."/>
            <person name="Logrieco A.F."/>
            <person name="MacCabe A."/>
            <person name="Maekelae M.R."/>
            <person name="Malavazi I."/>
            <person name="Melin P."/>
            <person name="Meyer V."/>
            <person name="Mielnichuk N."/>
            <person name="Miskei M."/>
            <person name="Molnar A.P."/>
            <person name="Mule G."/>
            <person name="Ngan C.Y."/>
            <person name="Orejas M."/>
            <person name="Orosz E."/>
            <person name="Ouedraogo J.P."/>
            <person name="Overkamp K.M."/>
            <person name="Park H.-S."/>
            <person name="Perrone G."/>
            <person name="Piumi F."/>
            <person name="Punt P.J."/>
            <person name="Ram A.F."/>
            <person name="Ramon A."/>
            <person name="Rauscher S."/>
            <person name="Record E."/>
            <person name="Riano-Pachon D.M."/>
            <person name="Robert V."/>
            <person name="Roehrig J."/>
            <person name="Ruller R."/>
            <person name="Salamov A."/>
            <person name="Salih N.S."/>
            <person name="Samson R.A."/>
            <person name="Sandor E."/>
            <person name="Sanguinetti M."/>
            <person name="Schuetze T."/>
            <person name="Sepcic K."/>
            <person name="Shelest E."/>
            <person name="Sherlock G."/>
            <person name="Sophianopoulou V."/>
            <person name="Squina F.M."/>
            <person name="Sun H."/>
            <person name="Susca A."/>
            <person name="Todd R.B."/>
            <person name="Tsang A."/>
            <person name="Unkles S.E."/>
            <person name="van de Wiele N."/>
            <person name="van Rossen-Uffink D."/>
            <person name="Oliveira J.V."/>
            <person name="Vesth T.C."/>
            <person name="Visser J."/>
            <person name="Yu J.-H."/>
            <person name="Zhou M."/>
            <person name="Andersen M.R."/>
            <person name="Archer D.B."/>
            <person name="Baker S.E."/>
            <person name="Benoit I."/>
            <person name="Brakhage A.A."/>
            <person name="Braus G.H."/>
            <person name="Fischer R."/>
            <person name="Frisvad J.C."/>
            <person name="Goldman G.H."/>
            <person name="Houbraken J."/>
            <person name="Oakley B."/>
            <person name="Pocsi I."/>
            <person name="Scazzocchio C."/>
            <person name="Seiboth B."/>
            <person name="vanKuyk P.A."/>
            <person name="Wortman J."/>
            <person name="Dyer P.S."/>
            <person name="Grigoriev I.V."/>
        </authorList>
    </citation>
    <scope>NUCLEOTIDE SEQUENCE [LARGE SCALE GENOMIC DNA]</scope>
    <source>
        <strain evidence="8">CBS 583.65</strain>
    </source>
</reference>
<evidence type="ECO:0000256" key="6">
    <source>
        <dbReference type="ARBA" id="ARBA00023453"/>
    </source>
</evidence>
<dbReference type="Gene3D" id="3.40.50.150">
    <property type="entry name" value="Vaccinia Virus protein VP39"/>
    <property type="match status" value="1"/>
</dbReference>
<organism evidence="7 8">
    <name type="scientific">Aspergillus versicolor CBS 583.65</name>
    <dbReference type="NCBI Taxonomy" id="1036611"/>
    <lineage>
        <taxon>Eukaryota</taxon>
        <taxon>Fungi</taxon>
        <taxon>Dikarya</taxon>
        <taxon>Ascomycota</taxon>
        <taxon>Pezizomycotina</taxon>
        <taxon>Eurotiomycetes</taxon>
        <taxon>Eurotiomycetidae</taxon>
        <taxon>Eurotiales</taxon>
        <taxon>Aspergillaceae</taxon>
        <taxon>Aspergillus</taxon>
        <taxon>Aspergillus subgen. Nidulantes</taxon>
    </lineage>
</organism>
<dbReference type="Proteomes" id="UP000184073">
    <property type="component" value="Unassembled WGS sequence"/>
</dbReference>
<dbReference type="VEuPathDB" id="FungiDB:ASPVEDRAFT_114484"/>
<protein>
    <recommendedName>
        <fullName evidence="1">catechol O-methyltransferase</fullName>
        <ecNumber evidence="1">2.1.1.6</ecNumber>
    </recommendedName>
</protein>
<accession>A0A1L9PW60</accession>
<comment type="similarity">
    <text evidence="6">Belongs to the class I-like SAM-binding methyltransferase superfamily. Cation-dependent O-methyltransferase family.</text>
</comment>
<dbReference type="GO" id="GO:0008171">
    <property type="term" value="F:O-methyltransferase activity"/>
    <property type="evidence" value="ECO:0007669"/>
    <property type="project" value="InterPro"/>
</dbReference>
<dbReference type="GO" id="GO:0006584">
    <property type="term" value="P:catecholamine metabolic process"/>
    <property type="evidence" value="ECO:0007669"/>
    <property type="project" value="UniProtKB-KW"/>
</dbReference>
<sequence>QDGREKALYTYLLNHPNLEVLRNNPSEILNEIDNWAVKGSHTMMTIGPDRSQPILEEIRSVRPKVMGELGGYIGYSAILFGNEVRSAGGSKYISFEYNPEYASIAKWIVELAGLGGFVQIIVGKSADGLVQLAGDSKKVVFDILFIDHWEPAYLSDLRICEDHGLVKRGSVVVADNAGNGEAGEYVR</sequence>
<dbReference type="GeneID" id="63721127"/>
<evidence type="ECO:0000313" key="7">
    <source>
        <dbReference type="EMBL" id="OJJ05761.1"/>
    </source>
</evidence>
<name>A0A1L9PW60_ASPVE</name>
<dbReference type="EMBL" id="KV878133">
    <property type="protein sequence ID" value="OJJ05761.1"/>
    <property type="molecule type" value="Genomic_DNA"/>
</dbReference>
<feature type="non-terminal residue" evidence="7">
    <location>
        <position position="1"/>
    </location>
</feature>
<dbReference type="RefSeq" id="XP_040671523.1">
    <property type="nucleotide sequence ID" value="XM_040805616.1"/>
</dbReference>
<proteinExistence type="inferred from homology"/>
<dbReference type="PANTHER" id="PTHR43836:SF2">
    <property type="entry name" value="CATECHOL O-METHYLTRANSFERASE 1-RELATED"/>
    <property type="match status" value="1"/>
</dbReference>
<keyword evidence="3" id="KW-0808">Transferase</keyword>
<keyword evidence="2" id="KW-0489">Methyltransferase</keyword>
<evidence type="ECO:0000313" key="8">
    <source>
        <dbReference type="Proteomes" id="UP000184073"/>
    </source>
</evidence>
<dbReference type="InterPro" id="IPR029063">
    <property type="entry name" value="SAM-dependent_MTases_sf"/>
</dbReference>
<evidence type="ECO:0000256" key="4">
    <source>
        <dbReference type="ARBA" id="ARBA00022691"/>
    </source>
</evidence>
<dbReference type="PANTHER" id="PTHR43836">
    <property type="entry name" value="CATECHOL O-METHYLTRANSFERASE 1-RELATED"/>
    <property type="match status" value="1"/>
</dbReference>
<dbReference type="GO" id="GO:0032259">
    <property type="term" value="P:methylation"/>
    <property type="evidence" value="ECO:0007669"/>
    <property type="project" value="UniProtKB-KW"/>
</dbReference>
<dbReference type="Pfam" id="PF01596">
    <property type="entry name" value="Methyltransf_3"/>
    <property type="match status" value="1"/>
</dbReference>
<evidence type="ECO:0000256" key="5">
    <source>
        <dbReference type="ARBA" id="ARBA00022939"/>
    </source>
</evidence>
<evidence type="ECO:0000256" key="3">
    <source>
        <dbReference type="ARBA" id="ARBA00022679"/>
    </source>
</evidence>
<dbReference type="AlphaFoldDB" id="A0A1L9PW60"/>
<evidence type="ECO:0000256" key="1">
    <source>
        <dbReference type="ARBA" id="ARBA00012880"/>
    </source>
</evidence>
<dbReference type="EC" id="2.1.1.6" evidence="1"/>
<keyword evidence="8" id="KW-1185">Reference proteome</keyword>
<evidence type="ECO:0000256" key="2">
    <source>
        <dbReference type="ARBA" id="ARBA00022603"/>
    </source>
</evidence>
<dbReference type="OrthoDB" id="186626at2759"/>
<dbReference type="InterPro" id="IPR002935">
    <property type="entry name" value="SAM_O-MeTrfase"/>
</dbReference>
<dbReference type="STRING" id="1036611.A0A1L9PW60"/>
<dbReference type="PROSITE" id="PS51682">
    <property type="entry name" value="SAM_OMT_I"/>
    <property type="match status" value="1"/>
</dbReference>
<dbReference type="SUPFAM" id="SSF53335">
    <property type="entry name" value="S-adenosyl-L-methionine-dependent methyltransferases"/>
    <property type="match status" value="1"/>
</dbReference>
<keyword evidence="4" id="KW-0949">S-adenosyl-L-methionine</keyword>
<feature type="non-terminal residue" evidence="7">
    <location>
        <position position="187"/>
    </location>
</feature>
<keyword evidence="5" id="KW-0128">Catecholamine metabolism</keyword>